<dbReference type="InterPro" id="IPR013655">
    <property type="entry name" value="PAS_fold_3"/>
</dbReference>
<dbReference type="InterPro" id="IPR035965">
    <property type="entry name" value="PAS-like_dom_sf"/>
</dbReference>
<dbReference type="EMBL" id="MKIP01000033">
    <property type="protein sequence ID" value="OLP61212.1"/>
    <property type="molecule type" value="Genomic_DNA"/>
</dbReference>
<keyword evidence="8" id="KW-1185">Reference proteome</keyword>
<dbReference type="Proteomes" id="UP000186364">
    <property type="component" value="Unassembled WGS sequence"/>
</dbReference>
<dbReference type="PANTHER" id="PTHR43531">
    <property type="entry name" value="PROTEIN ICFG"/>
    <property type="match status" value="1"/>
</dbReference>
<dbReference type="Pfam" id="PF08447">
    <property type="entry name" value="PAS_3"/>
    <property type="match status" value="2"/>
</dbReference>
<dbReference type="NCBIfam" id="TIGR00229">
    <property type="entry name" value="sensory_box"/>
    <property type="match status" value="2"/>
</dbReference>
<gene>
    <name evidence="7" type="ORF">BJF93_20690</name>
</gene>
<organism evidence="7 8">
    <name type="scientific">Xaviernesmea oryzae</name>
    <dbReference type="NCBI Taxonomy" id="464029"/>
    <lineage>
        <taxon>Bacteria</taxon>
        <taxon>Pseudomonadati</taxon>
        <taxon>Pseudomonadota</taxon>
        <taxon>Alphaproteobacteria</taxon>
        <taxon>Hyphomicrobiales</taxon>
        <taxon>Rhizobiaceae</taxon>
        <taxon>Rhizobium/Agrobacterium group</taxon>
        <taxon>Xaviernesmea</taxon>
    </lineage>
</organism>
<feature type="domain" description="PAS" evidence="5">
    <location>
        <begin position="151"/>
        <end position="175"/>
    </location>
</feature>
<dbReference type="AlphaFoldDB" id="A0A1Q9AZR0"/>
<name>A0A1Q9AZR0_9HYPH</name>
<dbReference type="SMART" id="SM00091">
    <property type="entry name" value="PAS"/>
    <property type="match status" value="2"/>
</dbReference>
<feature type="domain" description="PAS" evidence="5">
    <location>
        <begin position="7"/>
        <end position="54"/>
    </location>
</feature>
<feature type="domain" description="Methyl-accepting transducer" evidence="4">
    <location>
        <begin position="302"/>
        <end position="531"/>
    </location>
</feature>
<evidence type="ECO:0000259" key="4">
    <source>
        <dbReference type="PROSITE" id="PS50111"/>
    </source>
</evidence>
<comment type="caution">
    <text evidence="7">The sequence shown here is derived from an EMBL/GenBank/DDBJ whole genome shotgun (WGS) entry which is preliminary data.</text>
</comment>
<dbReference type="CDD" id="cd11386">
    <property type="entry name" value="MCP_signal"/>
    <property type="match status" value="1"/>
</dbReference>
<reference evidence="7 8" key="1">
    <citation type="submission" date="2016-09" db="EMBL/GenBank/DDBJ databases">
        <title>Rhizobium sp. nov., a novel species isolated from the rice rhizosphere.</title>
        <authorList>
            <person name="Zhao J."/>
            <person name="Zhang X."/>
        </authorList>
    </citation>
    <scope>NUCLEOTIDE SEQUENCE [LARGE SCALE GENOMIC DNA]</scope>
    <source>
        <strain evidence="7 8">1.7048</strain>
    </source>
</reference>
<evidence type="ECO:0000259" key="6">
    <source>
        <dbReference type="PROSITE" id="PS50113"/>
    </source>
</evidence>
<dbReference type="PRINTS" id="PR00260">
    <property type="entry name" value="CHEMTRNSDUCR"/>
</dbReference>
<evidence type="ECO:0000256" key="3">
    <source>
        <dbReference type="PROSITE-ProRule" id="PRU00284"/>
    </source>
</evidence>
<dbReference type="InterPro" id="IPR004089">
    <property type="entry name" value="MCPsignal_dom"/>
</dbReference>
<dbReference type="SUPFAM" id="SSF55785">
    <property type="entry name" value="PYP-like sensor domain (PAS domain)"/>
    <property type="match status" value="2"/>
</dbReference>
<dbReference type="CDD" id="cd00130">
    <property type="entry name" value="PAS"/>
    <property type="match status" value="2"/>
</dbReference>
<dbReference type="InterPro" id="IPR000700">
    <property type="entry name" value="PAS-assoc_C"/>
</dbReference>
<accession>A0A1Q9AZR0</accession>
<dbReference type="InterPro" id="IPR004090">
    <property type="entry name" value="Chemotax_Me-accpt_rcpt"/>
</dbReference>
<dbReference type="SMART" id="SM00283">
    <property type="entry name" value="MA"/>
    <property type="match status" value="1"/>
</dbReference>
<dbReference type="GO" id="GO:0004888">
    <property type="term" value="F:transmembrane signaling receptor activity"/>
    <property type="evidence" value="ECO:0007669"/>
    <property type="project" value="InterPro"/>
</dbReference>
<comment type="similarity">
    <text evidence="2">Belongs to the methyl-accepting chemotaxis (MCP) protein family.</text>
</comment>
<dbReference type="PANTHER" id="PTHR43531:SF11">
    <property type="entry name" value="METHYL-ACCEPTING CHEMOTAXIS PROTEIN 3"/>
    <property type="match status" value="1"/>
</dbReference>
<dbReference type="GO" id="GO:0016020">
    <property type="term" value="C:membrane"/>
    <property type="evidence" value="ECO:0007669"/>
    <property type="project" value="InterPro"/>
</dbReference>
<dbReference type="GO" id="GO:0006935">
    <property type="term" value="P:chemotaxis"/>
    <property type="evidence" value="ECO:0007669"/>
    <property type="project" value="UniProtKB-KW"/>
</dbReference>
<keyword evidence="3" id="KW-0807">Transducer</keyword>
<dbReference type="GO" id="GO:0007165">
    <property type="term" value="P:signal transduction"/>
    <property type="evidence" value="ECO:0007669"/>
    <property type="project" value="UniProtKB-KW"/>
</dbReference>
<protein>
    <submittedName>
        <fullName evidence="7">Chemotaxis protein</fullName>
    </submittedName>
</protein>
<dbReference type="SMART" id="SM00086">
    <property type="entry name" value="PAC"/>
    <property type="match status" value="2"/>
</dbReference>
<evidence type="ECO:0000313" key="8">
    <source>
        <dbReference type="Proteomes" id="UP000186364"/>
    </source>
</evidence>
<evidence type="ECO:0000259" key="5">
    <source>
        <dbReference type="PROSITE" id="PS50112"/>
    </source>
</evidence>
<keyword evidence="1" id="KW-0145">Chemotaxis</keyword>
<dbReference type="SUPFAM" id="SSF58104">
    <property type="entry name" value="Methyl-accepting chemotaxis protein (MCP) signaling domain"/>
    <property type="match status" value="1"/>
</dbReference>
<feature type="domain" description="PAC" evidence="6">
    <location>
        <begin position="202"/>
        <end position="256"/>
    </location>
</feature>
<evidence type="ECO:0000313" key="7">
    <source>
        <dbReference type="EMBL" id="OLP61212.1"/>
    </source>
</evidence>
<dbReference type="InterPro" id="IPR051310">
    <property type="entry name" value="MCP_chemotaxis"/>
</dbReference>
<proteinExistence type="inferred from homology"/>
<dbReference type="InterPro" id="IPR000014">
    <property type="entry name" value="PAS"/>
</dbReference>
<dbReference type="Gene3D" id="3.30.450.20">
    <property type="entry name" value="PAS domain"/>
    <property type="match status" value="2"/>
</dbReference>
<sequence length="564" mass="60409">MTFFNSRAADAENLIEAIGRSQAMIEFDLEGKILHANENFCAVLGYSLAEIKGKHHGMFCDPAEVAAPAYSQFWQGLREGRFDAGIYRQFARDGREVWIQAAYNPVLKKGRPYKVVKIATDVTAAQARARDDAGKLVAISRSQAMIEFAPDGRILAANANFCAALGYRLEEIVGQHHSLFCRPEEVSDPAYKAFWQRLAAGEFVAGEFVRRAKDGREVWIQAAYNPILDVTGQVCKVVKFATDVSERMGAIAEIDQALAALARGELVALSGRRFVPSMEGLRASLNSTVDTLKRTVSAIGDRVASVTARTGELGNNSEAFSRRAEQQAGALEETAAALEEMTTLLGESSLRARDAGSLVAEAREETGRSAEIVARANKAMAEIKASSDAIGTIVSLIDNIAFQTNLLALNAGVEAARAGETGKGFAVVAQEVRELSQRSAKAAADIRQLITGSQRLVTQGVDLVDQAGAALTRIDGQVAAVDVNVSAIVTAAHEQASGLREISTAVNAIDQATQQNAIMAGDSSRACEVLMMETQGVREAIGFFREAGQHSRPTHAADGYRKAS</sequence>
<dbReference type="PROSITE" id="PS50113">
    <property type="entry name" value="PAC"/>
    <property type="match status" value="1"/>
</dbReference>
<evidence type="ECO:0000256" key="2">
    <source>
        <dbReference type="ARBA" id="ARBA00029447"/>
    </source>
</evidence>
<evidence type="ECO:0000256" key="1">
    <source>
        <dbReference type="ARBA" id="ARBA00022500"/>
    </source>
</evidence>
<dbReference type="InterPro" id="IPR001610">
    <property type="entry name" value="PAC"/>
</dbReference>
<dbReference type="PROSITE" id="PS50112">
    <property type="entry name" value="PAS"/>
    <property type="match status" value="2"/>
</dbReference>
<dbReference type="Gene3D" id="1.10.287.950">
    <property type="entry name" value="Methyl-accepting chemotaxis protein"/>
    <property type="match status" value="1"/>
</dbReference>
<dbReference type="PROSITE" id="PS50111">
    <property type="entry name" value="CHEMOTAXIS_TRANSDUC_2"/>
    <property type="match status" value="1"/>
</dbReference>
<dbReference type="RefSeq" id="WP_075626599.1">
    <property type="nucleotide sequence ID" value="NZ_FOAM01000009.1"/>
</dbReference>
<dbReference type="Pfam" id="PF00015">
    <property type="entry name" value="MCPsignal"/>
    <property type="match status" value="1"/>
</dbReference>